<reference evidence="2 3" key="1">
    <citation type="journal article" date="2019" name="Antonie Van Leeuwenhoek">
        <title>Description of 'Ca. Methylobacter oryzae' KRF1, a novel species from the environmentally important Methylobacter clade 2.</title>
        <authorList>
            <person name="Khatri K."/>
            <person name="Mohite J.A."/>
            <person name="Pandit P.S."/>
            <person name="Bahulikar R."/>
            <person name="Rahalkar M.C."/>
        </authorList>
    </citation>
    <scope>NUCLEOTIDE SEQUENCE [LARGE SCALE GENOMIC DNA]</scope>
    <source>
        <strain evidence="2 3">KRF1</strain>
    </source>
</reference>
<evidence type="ECO:0000313" key="3">
    <source>
        <dbReference type="Proteomes" id="UP000733744"/>
    </source>
</evidence>
<comment type="caution">
    <text evidence="2">The sequence shown here is derived from an EMBL/GenBank/DDBJ whole genome shotgun (WGS) entry which is preliminary data.</text>
</comment>
<dbReference type="RefSeq" id="WP_143733203.1">
    <property type="nucleotide sequence ID" value="NZ_RYFG02000080.1"/>
</dbReference>
<protein>
    <submittedName>
        <fullName evidence="2">DUF4007 family protein</fullName>
    </submittedName>
</protein>
<proteinExistence type="predicted"/>
<organism evidence="2 3">
    <name type="scientific">Candidatus Methylobacter oryzae</name>
    <dbReference type="NCBI Taxonomy" id="2497749"/>
    <lineage>
        <taxon>Bacteria</taxon>
        <taxon>Pseudomonadati</taxon>
        <taxon>Pseudomonadota</taxon>
        <taxon>Gammaproteobacteria</taxon>
        <taxon>Methylococcales</taxon>
        <taxon>Methylococcaceae</taxon>
        <taxon>Methylobacter</taxon>
    </lineage>
</organism>
<dbReference type="Proteomes" id="UP000733744">
    <property type="component" value="Unassembled WGS sequence"/>
</dbReference>
<dbReference type="EMBL" id="RYFG02000080">
    <property type="protein sequence ID" value="TRW96452.1"/>
    <property type="molecule type" value="Genomic_DNA"/>
</dbReference>
<dbReference type="Pfam" id="PF13182">
    <property type="entry name" value="DUF4007"/>
    <property type="match status" value="1"/>
</dbReference>
<accession>A0ABY3CBJ3</accession>
<sequence>MESSLNFFHKQKASFGRHEAFALRYSWLTKGFQAFDNKAFFASPDKSTIELGVGKNMVNVIKYYCRNIEPKIRFKGMVAGGVFRFGEIIIYSFSGAFIGGSGKSDKCDGWRNIGVLQSCGCWQNHCTYQRHQCFLHYALNAGRSESFAEESFNSSIGSQKLSS</sequence>
<gene>
    <name evidence="2" type="ORF">EKO24_008395</name>
</gene>
<feature type="domain" description="DUF4007" evidence="1">
    <location>
        <begin position="15"/>
        <end position="67"/>
    </location>
</feature>
<name>A0ABY3CBJ3_9GAMM</name>
<keyword evidence="3" id="KW-1185">Reference proteome</keyword>
<evidence type="ECO:0000259" key="1">
    <source>
        <dbReference type="Pfam" id="PF13182"/>
    </source>
</evidence>
<dbReference type="InterPro" id="IPR025248">
    <property type="entry name" value="DUF4007"/>
</dbReference>
<evidence type="ECO:0000313" key="2">
    <source>
        <dbReference type="EMBL" id="TRW96452.1"/>
    </source>
</evidence>